<evidence type="ECO:0000313" key="1">
    <source>
        <dbReference type="EMBL" id="WEK20913.1"/>
    </source>
</evidence>
<dbReference type="PANTHER" id="PTHR34817">
    <property type="entry name" value="NUCLEOTIDYLTRANSFERASE"/>
    <property type="match status" value="1"/>
</dbReference>
<protein>
    <submittedName>
        <fullName evidence="1">Nucleotidyltransferase domain-containing protein</fullName>
    </submittedName>
</protein>
<reference evidence="1" key="1">
    <citation type="submission" date="2023-03" db="EMBL/GenBank/DDBJ databases">
        <title>Andean soil-derived lignocellulolytic bacterial consortium as a source of novel taxa and putative plastic-active enzymes.</title>
        <authorList>
            <person name="Diaz-Garcia L."/>
            <person name="Chuvochina M."/>
            <person name="Feuerriegel G."/>
            <person name="Bunk B."/>
            <person name="Sproer C."/>
            <person name="Streit W.R."/>
            <person name="Rodriguez L.M."/>
            <person name="Overmann J."/>
            <person name="Jimenez D.J."/>
        </authorList>
    </citation>
    <scope>NUCLEOTIDE SEQUENCE</scope>
    <source>
        <strain evidence="1">MAG 3858</strain>
    </source>
</reference>
<dbReference type="PANTHER" id="PTHR34817:SF1">
    <property type="entry name" value="NUCLEOTIDYLTRANSFERASE"/>
    <property type="match status" value="1"/>
</dbReference>
<proteinExistence type="predicted"/>
<accession>A0AAJ6BA54</accession>
<name>A0AAJ6BA54_9SPHI</name>
<gene>
    <name evidence="1" type="ORF">P0Y49_07155</name>
</gene>
<dbReference type="EMBL" id="CP119313">
    <property type="protein sequence ID" value="WEK20913.1"/>
    <property type="molecule type" value="Genomic_DNA"/>
</dbReference>
<sequence>MTYEQLKQQKELILLDCISGSTAYNLNVAGSDVDKKGIFIMPQKQLYGFERQDQIANITNDEVYFEIGRFLELLAKNNPNILELLNTPKEHVLFRHPLMNLIKPADFLSKLCLDTFAGYAQTQIRKARGLNKKINKPLDAERKSILDFCFVIYNNGSIPLKEWLKEYGFGQDECGLVNIDHFRNVYLLYHQKQLVEGRFKGIISGSDADDVQLSSVPKGVENIAIINFNKDSYSIYCREYKEYMEWEEKRNEQRYQSTLSHGKSYDAKNMMHTFRLLSMAEEIALYQQVIVKREDRDFLLKIRNGEFEFDYLLRLVEEKMEHIKVAYAKSTLPDKPDIYRAESLSIQIREKFYDSWS</sequence>
<dbReference type="AlphaFoldDB" id="A0AAJ6BA54"/>
<evidence type="ECO:0000313" key="2">
    <source>
        <dbReference type="Proteomes" id="UP001214530"/>
    </source>
</evidence>
<dbReference type="InterPro" id="IPR018775">
    <property type="entry name" value="RlaP"/>
</dbReference>
<dbReference type="Pfam" id="PF10127">
    <property type="entry name" value="RlaP"/>
    <property type="match status" value="1"/>
</dbReference>
<dbReference type="Proteomes" id="UP001214530">
    <property type="component" value="Chromosome"/>
</dbReference>
<organism evidence="1 2">
    <name type="scientific">Candidatus Pedobacter colombiensis</name>
    <dbReference type="NCBI Taxonomy" id="3121371"/>
    <lineage>
        <taxon>Bacteria</taxon>
        <taxon>Pseudomonadati</taxon>
        <taxon>Bacteroidota</taxon>
        <taxon>Sphingobacteriia</taxon>
        <taxon>Sphingobacteriales</taxon>
        <taxon>Sphingobacteriaceae</taxon>
        <taxon>Pedobacter</taxon>
    </lineage>
</organism>